<dbReference type="GO" id="GO:0016705">
    <property type="term" value="F:oxidoreductase activity, acting on paired donors, with incorporation or reduction of molecular oxygen"/>
    <property type="evidence" value="ECO:0007669"/>
    <property type="project" value="InterPro"/>
</dbReference>
<dbReference type="PANTHER" id="PTHR30137:SF6">
    <property type="entry name" value="LUCIFERASE-LIKE MONOOXYGENASE"/>
    <property type="match status" value="1"/>
</dbReference>
<dbReference type="EMBL" id="JAVDWN010000018">
    <property type="protein sequence ID" value="MDR7165735.1"/>
    <property type="molecule type" value="Genomic_DNA"/>
</dbReference>
<dbReference type="Proteomes" id="UP001262032">
    <property type="component" value="Unassembled WGS sequence"/>
</dbReference>
<gene>
    <name evidence="3" type="ORF">J2X12_003789</name>
</gene>
<dbReference type="GO" id="GO:0005829">
    <property type="term" value="C:cytosol"/>
    <property type="evidence" value="ECO:0007669"/>
    <property type="project" value="TreeGrafter"/>
</dbReference>
<dbReference type="AlphaFoldDB" id="A0AAW8NFS0"/>
<evidence type="ECO:0000313" key="4">
    <source>
        <dbReference type="Proteomes" id="UP001262032"/>
    </source>
</evidence>
<dbReference type="CDD" id="cd00347">
    <property type="entry name" value="Flavin_utilizing_monoxygenases"/>
    <property type="match status" value="1"/>
</dbReference>
<protein>
    <submittedName>
        <fullName evidence="3">Luciferase family oxidoreductase group 1</fullName>
    </submittedName>
</protein>
<feature type="domain" description="Luciferase-like" evidence="2">
    <location>
        <begin position="11"/>
        <end position="305"/>
    </location>
</feature>
<dbReference type="RefSeq" id="WP_310258398.1">
    <property type="nucleotide sequence ID" value="NZ_JAVDWN010000018.1"/>
</dbReference>
<dbReference type="SUPFAM" id="SSF51679">
    <property type="entry name" value="Bacterial luciferase-like"/>
    <property type="match status" value="1"/>
</dbReference>
<sequence length="343" mass="37017">MMPALSVLDLIPLRTDQSSPDTITASRRLAAVADELGYRRYWVAEHHLEPFASTSPALFMGIIAAATTQISVGSGAVLLPNHAPYEVAEQFAMLEAAFPGRVDLGLGRAPGGHPVAIHMLRGGRGDDGAAARFPQDAHTLALMLRPEGVDVQAGEQTITLTATPKPVTSPRMWVLGTSPSSARTAAELGARYVYGHHFFGAGTAEALDIYRSEFRPSEFLDKPEVFLTMNVVVADTDEEAHRLALPSKHTMLSLATGGTLIPQPLVEEAELRPITDDQQPFIDQQFEHWIIGTPDYARAQLEAFAKEHEVDEIMINPGAGTFAGAEPGRSPAREQTLRLLAGK</sequence>
<evidence type="ECO:0000256" key="1">
    <source>
        <dbReference type="ARBA" id="ARBA00007789"/>
    </source>
</evidence>
<organism evidence="3 4">
    <name type="scientific">Pseudarthrobacter oxydans</name>
    <name type="common">Arthrobacter oxydans</name>
    <dbReference type="NCBI Taxonomy" id="1671"/>
    <lineage>
        <taxon>Bacteria</taxon>
        <taxon>Bacillati</taxon>
        <taxon>Actinomycetota</taxon>
        <taxon>Actinomycetes</taxon>
        <taxon>Micrococcales</taxon>
        <taxon>Micrococcaceae</taxon>
        <taxon>Pseudarthrobacter</taxon>
    </lineage>
</organism>
<dbReference type="Gene3D" id="3.20.20.30">
    <property type="entry name" value="Luciferase-like domain"/>
    <property type="match status" value="1"/>
</dbReference>
<dbReference type="PANTHER" id="PTHR30137">
    <property type="entry name" value="LUCIFERASE-LIKE MONOOXYGENASE"/>
    <property type="match status" value="1"/>
</dbReference>
<name>A0AAW8NFS0_PSEOX</name>
<dbReference type="InterPro" id="IPR036661">
    <property type="entry name" value="Luciferase-like_sf"/>
</dbReference>
<proteinExistence type="predicted"/>
<dbReference type="InterPro" id="IPR019949">
    <property type="entry name" value="CmoO-like"/>
</dbReference>
<evidence type="ECO:0000313" key="3">
    <source>
        <dbReference type="EMBL" id="MDR7165735.1"/>
    </source>
</evidence>
<comment type="caution">
    <text evidence="3">The sequence shown here is derived from an EMBL/GenBank/DDBJ whole genome shotgun (WGS) entry which is preliminary data.</text>
</comment>
<dbReference type="InterPro" id="IPR011251">
    <property type="entry name" value="Luciferase-like_dom"/>
</dbReference>
<accession>A0AAW8NFS0</accession>
<evidence type="ECO:0000259" key="2">
    <source>
        <dbReference type="Pfam" id="PF00296"/>
    </source>
</evidence>
<comment type="similarity">
    <text evidence="1">To bacterial alkanal monooxygenase alpha and beta chains.</text>
</comment>
<dbReference type="Pfam" id="PF00296">
    <property type="entry name" value="Bac_luciferase"/>
    <property type="match status" value="1"/>
</dbReference>
<reference evidence="3" key="1">
    <citation type="submission" date="2023-07" db="EMBL/GenBank/DDBJ databases">
        <title>Sorghum-associated microbial communities from plants grown in Nebraska, USA.</title>
        <authorList>
            <person name="Schachtman D."/>
        </authorList>
    </citation>
    <scope>NUCLEOTIDE SEQUENCE</scope>
    <source>
        <strain evidence="3">BE261</strain>
    </source>
</reference>
<dbReference type="InterPro" id="IPR050766">
    <property type="entry name" value="Bact_Lucif_Oxidored"/>
</dbReference>
<dbReference type="NCBIfam" id="TIGR03558">
    <property type="entry name" value="oxido_grp_1"/>
    <property type="match status" value="1"/>
</dbReference>